<dbReference type="CDD" id="cd00093">
    <property type="entry name" value="HTH_XRE"/>
    <property type="match status" value="1"/>
</dbReference>
<dbReference type="Proteomes" id="UP000069654">
    <property type="component" value="Unassembled WGS sequence"/>
</dbReference>
<dbReference type="EMBL" id="BCTB01000004">
    <property type="protein sequence ID" value="GAT13684.1"/>
    <property type="molecule type" value="Genomic_DNA"/>
</dbReference>
<dbReference type="AlphaFoldDB" id="A0A100XBS0"/>
<evidence type="ECO:0000259" key="1">
    <source>
        <dbReference type="Pfam" id="PF09722"/>
    </source>
</evidence>
<dbReference type="RefSeq" id="WP_197700589.1">
    <property type="nucleotide sequence ID" value="NZ_BCTB01000004.1"/>
</dbReference>
<dbReference type="InterPro" id="IPR024467">
    <property type="entry name" value="Xre/MbcA/ParS-like_toxin-bd"/>
</dbReference>
<evidence type="ECO:0000313" key="2">
    <source>
        <dbReference type="EMBL" id="GAT13684.1"/>
    </source>
</evidence>
<dbReference type="SUPFAM" id="SSF47413">
    <property type="entry name" value="lambda repressor-like DNA-binding domains"/>
    <property type="match status" value="1"/>
</dbReference>
<reference evidence="3" key="2">
    <citation type="submission" date="2016-02" db="EMBL/GenBank/DDBJ databases">
        <title>Draft genome sequence of five rapidly growing Mycobacterium species.</title>
        <authorList>
            <person name="Katahira K."/>
            <person name="Gotou Y."/>
            <person name="Iida K."/>
            <person name="Ogura Y."/>
            <person name="Hayashi T."/>
        </authorList>
    </citation>
    <scope>NUCLEOTIDE SEQUENCE [LARGE SCALE GENOMIC DNA]</scope>
    <source>
        <strain evidence="3">JCM6362</strain>
    </source>
</reference>
<accession>A0A100XBS0</accession>
<dbReference type="InterPro" id="IPR010982">
    <property type="entry name" value="Lambda_DNA-bd_dom_sf"/>
</dbReference>
<dbReference type="Pfam" id="PF09722">
    <property type="entry name" value="Xre_MbcA_ParS_C"/>
    <property type="match status" value="1"/>
</dbReference>
<comment type="caution">
    <text evidence="2">The sequence shown here is derived from an EMBL/GenBank/DDBJ whole genome shotgun (WGS) entry which is preliminary data.</text>
</comment>
<proteinExistence type="predicted"/>
<evidence type="ECO:0000313" key="3">
    <source>
        <dbReference type="Proteomes" id="UP000069654"/>
    </source>
</evidence>
<name>A0A100XBS0_MYCTH</name>
<sequence length="123" mass="13241">MRGVRDKGGRVAADDPLSAHRMKLLGEAFTQTQLAKLVGVSPSQTSRWTSGEERPSPSAAPALIDLEHVYARARLVWGSETARIWMESSNAFLAGARPLDVLRTEGPGRVLEALDAEMWGGAA</sequence>
<reference evidence="2 3" key="1">
    <citation type="journal article" date="2016" name="Genome Announc.">
        <title>Draft Genome Sequences of Five Rapidly Growing Mycobacterium Species, M. thermoresistibile, M. fortuitum subsp. acetamidolyticum, M. canariasense, M. brisbanense, and M. novocastrense.</title>
        <authorList>
            <person name="Katahira K."/>
            <person name="Ogura Y."/>
            <person name="Gotoh Y."/>
            <person name="Hayashi T."/>
        </authorList>
    </citation>
    <scope>NUCLEOTIDE SEQUENCE [LARGE SCALE GENOMIC DNA]</scope>
    <source>
        <strain evidence="2 3">JCM6362</strain>
    </source>
</reference>
<gene>
    <name evidence="2" type="ORF">RMCT_0655</name>
</gene>
<feature type="domain" description="Antitoxin Xre/MbcA/ParS-like toxin-binding" evidence="1">
    <location>
        <begin position="73"/>
        <end position="117"/>
    </location>
</feature>
<organism evidence="2 3">
    <name type="scientific">Mycolicibacterium thermoresistibile</name>
    <name type="common">Mycobacterium thermoresistibile</name>
    <dbReference type="NCBI Taxonomy" id="1797"/>
    <lineage>
        <taxon>Bacteria</taxon>
        <taxon>Bacillati</taxon>
        <taxon>Actinomycetota</taxon>
        <taxon>Actinomycetes</taxon>
        <taxon>Mycobacteriales</taxon>
        <taxon>Mycobacteriaceae</taxon>
        <taxon>Mycolicibacterium</taxon>
    </lineage>
</organism>
<dbReference type="Gene3D" id="1.10.260.40">
    <property type="entry name" value="lambda repressor-like DNA-binding domains"/>
    <property type="match status" value="1"/>
</dbReference>
<dbReference type="STRING" id="1797.RMCT_0655"/>
<protein>
    <recommendedName>
        <fullName evidence="1">Antitoxin Xre/MbcA/ParS-like toxin-binding domain-containing protein</fullName>
    </recommendedName>
</protein>
<dbReference type="InterPro" id="IPR001387">
    <property type="entry name" value="Cro/C1-type_HTH"/>
</dbReference>
<dbReference type="GO" id="GO:0003677">
    <property type="term" value="F:DNA binding"/>
    <property type="evidence" value="ECO:0007669"/>
    <property type="project" value="InterPro"/>
</dbReference>
<dbReference type="Pfam" id="PF13560">
    <property type="entry name" value="HTH_31"/>
    <property type="match status" value="1"/>
</dbReference>